<keyword evidence="2" id="KW-0223">Dioxygenase</keyword>
<organism evidence="2 3">
    <name type="scientific">Spartinivicinus poritis</name>
    <dbReference type="NCBI Taxonomy" id="2994640"/>
    <lineage>
        <taxon>Bacteria</taxon>
        <taxon>Pseudomonadati</taxon>
        <taxon>Pseudomonadota</taxon>
        <taxon>Gammaproteobacteria</taxon>
        <taxon>Oceanospirillales</taxon>
        <taxon>Zooshikellaceae</taxon>
        <taxon>Spartinivicinus</taxon>
    </lineage>
</organism>
<dbReference type="InterPro" id="IPR037151">
    <property type="entry name" value="AlkB-like_sf"/>
</dbReference>
<keyword evidence="3" id="KW-1185">Reference proteome</keyword>
<dbReference type="PANTHER" id="PTHR31573">
    <property type="entry name" value="ALPHA-KETOGLUTARATE-DEPENDENT DIOXYGENASE ALKB HOMOLOG 2"/>
    <property type="match status" value="1"/>
</dbReference>
<accession>A0ABT5UJ27</accession>
<evidence type="ECO:0000259" key="1">
    <source>
        <dbReference type="PROSITE" id="PS51471"/>
    </source>
</evidence>
<dbReference type="RefSeq" id="WP_274692260.1">
    <property type="nucleotide sequence ID" value="NZ_JAPMOU010000108.1"/>
</dbReference>
<dbReference type="InterPro" id="IPR027450">
    <property type="entry name" value="AlkB-like"/>
</dbReference>
<name>A0ABT5UJ27_9GAMM</name>
<dbReference type="PROSITE" id="PS51471">
    <property type="entry name" value="FE2OG_OXY"/>
    <property type="match status" value="1"/>
</dbReference>
<evidence type="ECO:0000313" key="2">
    <source>
        <dbReference type="EMBL" id="MDE1465961.1"/>
    </source>
</evidence>
<feature type="domain" description="Fe2OG dioxygenase" evidence="1">
    <location>
        <begin position="108"/>
        <end position="211"/>
    </location>
</feature>
<reference evidence="2 3" key="1">
    <citation type="submission" date="2022-11" db="EMBL/GenBank/DDBJ databases">
        <title>Spartinivicinus poritis sp. nov., isolated from scleractinian coral Porites lutea.</title>
        <authorList>
            <person name="Zhang G."/>
            <person name="Cai L."/>
            <person name="Wei Q."/>
        </authorList>
    </citation>
    <scope>NUCLEOTIDE SEQUENCE [LARGE SCALE GENOMIC DNA]</scope>
    <source>
        <strain evidence="2 3">A2-2</strain>
    </source>
</reference>
<dbReference type="PANTHER" id="PTHR31573:SF1">
    <property type="entry name" value="DNA OXIDATIVE DEMETHYLASE ALKBH2"/>
    <property type="match status" value="1"/>
</dbReference>
<dbReference type="SUPFAM" id="SSF51197">
    <property type="entry name" value="Clavaminate synthase-like"/>
    <property type="match status" value="1"/>
</dbReference>
<dbReference type="InterPro" id="IPR005123">
    <property type="entry name" value="Oxoglu/Fe-dep_dioxygenase_dom"/>
</dbReference>
<dbReference type="Proteomes" id="UP001528823">
    <property type="component" value="Unassembled WGS sequence"/>
</dbReference>
<dbReference type="EMBL" id="JAPMOU010000108">
    <property type="protein sequence ID" value="MDE1465961.1"/>
    <property type="molecule type" value="Genomic_DNA"/>
</dbReference>
<dbReference type="GO" id="GO:0051213">
    <property type="term" value="F:dioxygenase activity"/>
    <property type="evidence" value="ECO:0007669"/>
    <property type="project" value="UniProtKB-KW"/>
</dbReference>
<dbReference type="InterPro" id="IPR032852">
    <property type="entry name" value="ALKBH2"/>
</dbReference>
<dbReference type="Gene3D" id="2.60.120.590">
    <property type="entry name" value="Alpha-ketoglutarate-dependent dioxygenase AlkB-like"/>
    <property type="match status" value="1"/>
</dbReference>
<comment type="caution">
    <text evidence="2">The sequence shown here is derived from an EMBL/GenBank/DDBJ whole genome shotgun (WGS) entry which is preliminary data.</text>
</comment>
<keyword evidence="2" id="KW-0560">Oxidoreductase</keyword>
<gene>
    <name evidence="2" type="ORF">ORQ98_28780</name>
</gene>
<protein>
    <submittedName>
        <fullName evidence="2">Alpha-ketoglutarate-dependent dioxygenase AlkB</fullName>
    </submittedName>
</protein>
<dbReference type="Pfam" id="PF13532">
    <property type="entry name" value="2OG-FeII_Oxy_2"/>
    <property type="match status" value="1"/>
</dbReference>
<evidence type="ECO:0000313" key="3">
    <source>
        <dbReference type="Proteomes" id="UP001528823"/>
    </source>
</evidence>
<sequence length="217" mass="24565">MKQPSFTLASPDTISLPLIDASVWYMPELFSHAVAANYFQQLSSMATIQWQQTQIKLFGRECYQPRLTAWYGDDQAEYSYSGLKLKPLSWCPVLLEIKQVVEQVTSTSFNSVLLNYYRDGADSMGWHSDNEPELGSHPLIASVSFGAVRDFVIRHKHYKTNGLKPVSMALASGSCLIMAGTTQQYWQHQVPKRSIKKIPDGRINLTFRSIIKPSSLR</sequence>
<proteinExistence type="predicted"/>